<evidence type="ECO:0000313" key="1">
    <source>
        <dbReference type="EMBL" id="MDR7095533.1"/>
    </source>
</evidence>
<evidence type="ECO:0000313" key="2">
    <source>
        <dbReference type="Proteomes" id="UP001265550"/>
    </source>
</evidence>
<dbReference type="Proteomes" id="UP001265550">
    <property type="component" value="Unassembled WGS sequence"/>
</dbReference>
<proteinExistence type="predicted"/>
<comment type="caution">
    <text evidence="1">The sequence shown here is derived from an EMBL/GenBank/DDBJ whole genome shotgun (WGS) entry which is preliminary data.</text>
</comment>
<reference evidence="1 2" key="1">
    <citation type="submission" date="2023-07" db="EMBL/GenBank/DDBJ databases">
        <title>Sorghum-associated microbial communities from plants grown in Nebraska, USA.</title>
        <authorList>
            <person name="Schachtman D."/>
        </authorList>
    </citation>
    <scope>NUCLEOTIDE SEQUENCE [LARGE SCALE GENOMIC DNA]</scope>
    <source>
        <strain evidence="1 2">BE240</strain>
    </source>
</reference>
<name>A0ABU1VEB4_9BURK</name>
<sequence length="170" mass="17178">MSITKRQLYALGEPLGECVTRREACGRLVCGGGGGGGRSTSSSDTTSTNTDQRVAVQDGIGVSGSSGNTINMNDPDVVKAMAAMGADVISRSGAAVVELNQAGMDANVAAWDKTVTAGAALVDKLIDSNTSMAGKAIDNFQPTDNAQQNTIQWAAIAAAAGVVGYALLKP</sequence>
<organism evidence="1 2">
    <name type="scientific">Hydrogenophaga laconesensis</name>
    <dbReference type="NCBI Taxonomy" id="1805971"/>
    <lineage>
        <taxon>Bacteria</taxon>
        <taxon>Pseudomonadati</taxon>
        <taxon>Pseudomonadota</taxon>
        <taxon>Betaproteobacteria</taxon>
        <taxon>Burkholderiales</taxon>
        <taxon>Comamonadaceae</taxon>
        <taxon>Hydrogenophaga</taxon>
    </lineage>
</organism>
<dbReference type="RefSeq" id="WP_204731212.1">
    <property type="nucleotide sequence ID" value="NZ_JAVDWE010000009.1"/>
</dbReference>
<accession>A0ABU1VEB4</accession>
<protein>
    <submittedName>
        <fullName evidence="1">Uncharacterized protein</fullName>
    </submittedName>
</protein>
<keyword evidence="2" id="KW-1185">Reference proteome</keyword>
<dbReference type="EMBL" id="JAVDWE010000009">
    <property type="protein sequence ID" value="MDR7095533.1"/>
    <property type="molecule type" value="Genomic_DNA"/>
</dbReference>
<gene>
    <name evidence="1" type="ORF">J2X09_003284</name>
</gene>